<gene>
    <name evidence="3" type="ORF">MOP44_27475</name>
</gene>
<evidence type="ECO:0000313" key="3">
    <source>
        <dbReference type="EMBL" id="UWZ84274.1"/>
    </source>
</evidence>
<keyword evidence="2" id="KW-0732">Signal</keyword>
<feature type="chain" id="PRO_5039888676" description="DUF5666 domain-containing protein" evidence="2">
    <location>
        <begin position="24"/>
        <end position="272"/>
    </location>
</feature>
<dbReference type="RefSeq" id="WP_260793779.1">
    <property type="nucleotide sequence ID" value="NZ_CP093313.1"/>
</dbReference>
<organism evidence="3 4">
    <name type="scientific">Occallatibacter riparius</name>
    <dbReference type="NCBI Taxonomy" id="1002689"/>
    <lineage>
        <taxon>Bacteria</taxon>
        <taxon>Pseudomonadati</taxon>
        <taxon>Acidobacteriota</taxon>
        <taxon>Terriglobia</taxon>
        <taxon>Terriglobales</taxon>
        <taxon>Acidobacteriaceae</taxon>
        <taxon>Occallatibacter</taxon>
    </lineage>
</organism>
<name>A0A9J7BR93_9BACT</name>
<protein>
    <recommendedName>
        <fullName evidence="5">DUF5666 domain-containing protein</fullName>
    </recommendedName>
</protein>
<evidence type="ECO:0000256" key="1">
    <source>
        <dbReference type="SAM" id="MobiDB-lite"/>
    </source>
</evidence>
<keyword evidence="4" id="KW-1185">Reference proteome</keyword>
<evidence type="ECO:0000256" key="2">
    <source>
        <dbReference type="SAM" id="SignalP"/>
    </source>
</evidence>
<reference evidence="3" key="1">
    <citation type="submission" date="2021-04" db="EMBL/GenBank/DDBJ databases">
        <title>Phylogenetic analysis of Acidobacteriaceae.</title>
        <authorList>
            <person name="Qiu L."/>
            <person name="Zhang Q."/>
        </authorList>
    </citation>
    <scope>NUCLEOTIDE SEQUENCE</scope>
    <source>
        <strain evidence="3">DSM 25168</strain>
    </source>
</reference>
<proteinExistence type="predicted"/>
<evidence type="ECO:0008006" key="5">
    <source>
        <dbReference type="Google" id="ProtNLM"/>
    </source>
</evidence>
<feature type="compositionally biased region" description="Polar residues" evidence="1">
    <location>
        <begin position="189"/>
        <end position="205"/>
    </location>
</feature>
<feature type="signal peptide" evidence="2">
    <location>
        <begin position="1"/>
        <end position="23"/>
    </location>
</feature>
<dbReference type="KEGG" id="orp:MOP44_27475"/>
<dbReference type="Gene3D" id="2.40.128.260">
    <property type="entry name" value="Type IV secretion system, VirB10/TraB/TrbI"/>
    <property type="match status" value="1"/>
</dbReference>
<dbReference type="AlphaFoldDB" id="A0A9J7BR93"/>
<dbReference type="EMBL" id="CP093313">
    <property type="protein sequence ID" value="UWZ84274.1"/>
    <property type="molecule type" value="Genomic_DNA"/>
</dbReference>
<accession>A0A9J7BR93</accession>
<dbReference type="InterPro" id="IPR042217">
    <property type="entry name" value="T4SS_VirB10/TrbI"/>
</dbReference>
<sequence>MRNLKLYLPVLTLAGLINVSLGAQQTAGTLPSQLQPADAAAQHQPDAAQKSNQRAVAVTSTASAPEVNNGRLRPVAGILENKVDSATAKAGDAVIVRTTDKASTAGGVVIPTGSKIMGRVVDAQPAGNASGNAKVTVVFDRAQLTSGKSLPIKSVLQSVNTAAEESQTMGGTAAVAPADRADGRAVRGSMSSIGGSAPTGKNATGTVVSRQGDVTIETTGVPGVLLAANADGQPFANASGALIGNLQNVHLEDGTHIVLAVADAGTRASKAK</sequence>
<feature type="region of interest" description="Disordered" evidence="1">
    <location>
        <begin position="33"/>
        <end position="53"/>
    </location>
</feature>
<feature type="compositionally biased region" description="Low complexity" evidence="1">
    <location>
        <begin position="35"/>
        <end position="49"/>
    </location>
</feature>
<evidence type="ECO:0000313" key="4">
    <source>
        <dbReference type="Proteomes" id="UP001059380"/>
    </source>
</evidence>
<dbReference type="Proteomes" id="UP001059380">
    <property type="component" value="Chromosome"/>
</dbReference>
<feature type="region of interest" description="Disordered" evidence="1">
    <location>
        <begin position="186"/>
        <end position="205"/>
    </location>
</feature>